<gene>
    <name evidence="2" type="ORF">AMST5_01519</name>
</gene>
<organism evidence="2">
    <name type="scientific">freshwater sediment metagenome</name>
    <dbReference type="NCBI Taxonomy" id="556182"/>
    <lineage>
        <taxon>unclassified sequences</taxon>
        <taxon>metagenomes</taxon>
        <taxon>ecological metagenomes</taxon>
    </lineage>
</organism>
<name>A0AA48RAH2_9ZZZZ</name>
<reference evidence="2" key="1">
    <citation type="submission" date="2023-07" db="EMBL/GenBank/DDBJ databases">
        <authorList>
            <person name="Pelsma A.J. K."/>
        </authorList>
    </citation>
    <scope>NUCLEOTIDE SEQUENCE</scope>
</reference>
<feature type="compositionally biased region" description="Low complexity" evidence="1">
    <location>
        <begin position="301"/>
        <end position="319"/>
    </location>
</feature>
<proteinExistence type="predicted"/>
<dbReference type="AlphaFoldDB" id="A0AA48RAH2"/>
<feature type="compositionally biased region" description="Basic and acidic residues" evidence="1">
    <location>
        <begin position="225"/>
        <end position="260"/>
    </location>
</feature>
<evidence type="ECO:0000313" key="2">
    <source>
        <dbReference type="EMBL" id="CAJ0862758.1"/>
    </source>
</evidence>
<accession>A0AA48RAH2</accession>
<protein>
    <submittedName>
        <fullName evidence="2">Uncharacterized protein</fullName>
    </submittedName>
</protein>
<feature type="compositionally biased region" description="Basic and acidic residues" evidence="1">
    <location>
        <begin position="193"/>
        <end position="212"/>
    </location>
</feature>
<feature type="compositionally biased region" description="Basic and acidic residues" evidence="1">
    <location>
        <begin position="117"/>
        <end position="128"/>
    </location>
</feature>
<evidence type="ECO:0000256" key="1">
    <source>
        <dbReference type="SAM" id="MobiDB-lite"/>
    </source>
</evidence>
<dbReference type="EMBL" id="OY288114">
    <property type="protein sequence ID" value="CAJ0862758.1"/>
    <property type="molecule type" value="Genomic_DNA"/>
</dbReference>
<sequence>MASVWRNGRLPLAVGLTLAFGTVAPATAQFFFRPYYHTWRYELPPEEDDAPRYASRRAIARIMAREGYELVGPLGRRGDQIVATGVSRRAGQARFFIDPYEGEVLHISRLGPPPPAVDERRAPEERVSPRGPMPTEPRTARPAPQPQEKPQRTPAETAKIPPAAEINKVEAPKPAQAVRPAEVAKPQPPQEPVKVEAAKPPEKPAEPPKADIAKSAPAAAPPTEAKAEPLKAEPPKADPPKADPPKAAEPKVEAAAKTESKPTPASVARPTTPNALPQRPVAARSTGGSHRAIVAPKSAEGVTAVPATPAATPPSGASGKTPTGVAMPKDAE</sequence>
<feature type="compositionally biased region" description="Low complexity" evidence="1">
    <location>
        <begin position="213"/>
        <end position="224"/>
    </location>
</feature>
<feature type="region of interest" description="Disordered" evidence="1">
    <location>
        <begin position="107"/>
        <end position="332"/>
    </location>
</feature>